<dbReference type="InterPro" id="IPR050504">
    <property type="entry name" value="IgSF_BTN/MOG"/>
</dbReference>
<dbReference type="InterPro" id="IPR003599">
    <property type="entry name" value="Ig_sub"/>
</dbReference>
<keyword evidence="3" id="KW-0393">Immunoglobulin domain</keyword>
<dbReference type="OMA" id="DNQPYES"/>
<reference evidence="5" key="1">
    <citation type="submission" date="2025-08" db="UniProtKB">
        <authorList>
            <consortium name="Ensembl"/>
        </authorList>
    </citation>
    <scope>IDENTIFICATION</scope>
</reference>
<dbReference type="PROSITE" id="PS50835">
    <property type="entry name" value="IG_LIKE"/>
    <property type="match status" value="1"/>
</dbReference>
<dbReference type="GO" id="GO:0050852">
    <property type="term" value="P:T cell receptor signaling pathway"/>
    <property type="evidence" value="ECO:0007669"/>
    <property type="project" value="TreeGrafter"/>
</dbReference>
<dbReference type="Proteomes" id="UP000265020">
    <property type="component" value="Unassembled WGS sequence"/>
</dbReference>
<dbReference type="GO" id="GO:0009897">
    <property type="term" value="C:external side of plasma membrane"/>
    <property type="evidence" value="ECO:0007669"/>
    <property type="project" value="TreeGrafter"/>
</dbReference>
<name>A0A3Q2DZJ2_CYPVA</name>
<evidence type="ECO:0000313" key="5">
    <source>
        <dbReference type="Ensembl" id="ENSCVAP00000025323.1"/>
    </source>
</evidence>
<dbReference type="PANTHER" id="PTHR24100:SF151">
    <property type="entry name" value="ICOS LIGAND"/>
    <property type="match status" value="1"/>
</dbReference>
<evidence type="ECO:0000256" key="1">
    <source>
        <dbReference type="ARBA" id="ARBA00004370"/>
    </source>
</evidence>
<dbReference type="InterPro" id="IPR036179">
    <property type="entry name" value="Ig-like_dom_sf"/>
</dbReference>
<dbReference type="InterPro" id="IPR013106">
    <property type="entry name" value="Ig_V-set"/>
</dbReference>
<evidence type="ECO:0000259" key="4">
    <source>
        <dbReference type="PROSITE" id="PS50835"/>
    </source>
</evidence>
<keyword evidence="6" id="KW-1185">Reference proteome</keyword>
<feature type="domain" description="Ig-like" evidence="4">
    <location>
        <begin position="1"/>
        <end position="100"/>
    </location>
</feature>
<dbReference type="SMART" id="SM00409">
    <property type="entry name" value="IG"/>
    <property type="match status" value="1"/>
</dbReference>
<dbReference type="Gene3D" id="2.60.40.10">
    <property type="entry name" value="Immunoglobulins"/>
    <property type="match status" value="1"/>
</dbReference>
<dbReference type="InterPro" id="IPR007110">
    <property type="entry name" value="Ig-like_dom"/>
</dbReference>
<dbReference type="GeneTree" id="ENSGT01150000287796"/>
<keyword evidence="2" id="KW-0472">Membrane</keyword>
<dbReference type="Pfam" id="PF07686">
    <property type="entry name" value="V-set"/>
    <property type="match status" value="1"/>
</dbReference>
<organism evidence="5 6">
    <name type="scientific">Cyprinodon variegatus</name>
    <name type="common">Sheepshead minnow</name>
    <dbReference type="NCBI Taxonomy" id="28743"/>
    <lineage>
        <taxon>Eukaryota</taxon>
        <taxon>Metazoa</taxon>
        <taxon>Chordata</taxon>
        <taxon>Craniata</taxon>
        <taxon>Vertebrata</taxon>
        <taxon>Euteleostomi</taxon>
        <taxon>Actinopterygii</taxon>
        <taxon>Neopterygii</taxon>
        <taxon>Teleostei</taxon>
        <taxon>Neoteleostei</taxon>
        <taxon>Acanthomorphata</taxon>
        <taxon>Ovalentaria</taxon>
        <taxon>Atherinomorphae</taxon>
        <taxon>Cyprinodontiformes</taxon>
        <taxon>Cyprinodontidae</taxon>
        <taxon>Cyprinodon</taxon>
    </lineage>
</organism>
<dbReference type="Ensembl" id="ENSCVAT00000001952.1">
    <property type="protein sequence ID" value="ENSCVAP00000025323.1"/>
    <property type="gene ID" value="ENSCVAG00000010035.1"/>
</dbReference>
<evidence type="ECO:0000313" key="6">
    <source>
        <dbReference type="Proteomes" id="UP000265020"/>
    </source>
</evidence>
<evidence type="ECO:0000256" key="2">
    <source>
        <dbReference type="ARBA" id="ARBA00023136"/>
    </source>
</evidence>
<reference evidence="5" key="2">
    <citation type="submission" date="2025-09" db="UniProtKB">
        <authorList>
            <consortium name="Ensembl"/>
        </authorList>
    </citation>
    <scope>IDENTIFICATION</scope>
</reference>
<comment type="subcellular location">
    <subcellularLocation>
        <location evidence="1">Membrane</location>
    </subcellularLocation>
</comment>
<dbReference type="InterPro" id="IPR013783">
    <property type="entry name" value="Ig-like_fold"/>
</dbReference>
<sequence length="137" mass="15429">LYHSVKTTVGEEAVLPCMVEKQGNLRVLQWSKEGLGQDYVFYFRDNQPYESFQNPHFKGRVKLSDKEMTNGDMSIVLSNTNLSDAGKYSCKVVMETKTIKTITLEVNEKSELIEFDLIQLGENLTGRTVHGGGMMGD</sequence>
<accession>A0A3Q2DZJ2</accession>
<dbReference type="GO" id="GO:0005102">
    <property type="term" value="F:signaling receptor binding"/>
    <property type="evidence" value="ECO:0007669"/>
    <property type="project" value="TreeGrafter"/>
</dbReference>
<protein>
    <recommendedName>
        <fullName evidence="4">Ig-like domain-containing protein</fullName>
    </recommendedName>
</protein>
<dbReference type="SUPFAM" id="SSF48726">
    <property type="entry name" value="Immunoglobulin"/>
    <property type="match status" value="1"/>
</dbReference>
<dbReference type="GO" id="GO:0001817">
    <property type="term" value="P:regulation of cytokine production"/>
    <property type="evidence" value="ECO:0007669"/>
    <property type="project" value="TreeGrafter"/>
</dbReference>
<dbReference type="PANTHER" id="PTHR24100">
    <property type="entry name" value="BUTYROPHILIN"/>
    <property type="match status" value="1"/>
</dbReference>
<dbReference type="AlphaFoldDB" id="A0A3Q2DZJ2"/>
<evidence type="ECO:0000256" key="3">
    <source>
        <dbReference type="ARBA" id="ARBA00023319"/>
    </source>
</evidence>
<proteinExistence type="predicted"/>